<dbReference type="EMBL" id="QHKO01000002">
    <property type="protein sequence ID" value="RAL23631.1"/>
    <property type="molecule type" value="Genomic_DNA"/>
</dbReference>
<dbReference type="PANTHER" id="PTHR31088">
    <property type="entry name" value="MEMBRANE-ASSOCIATED PROTEIN VIPP1, CHLOROPLASTIC"/>
    <property type="match status" value="1"/>
</dbReference>
<reference evidence="4 5" key="1">
    <citation type="submission" date="2018-05" db="EMBL/GenBank/DDBJ databases">
        <title>Lujinxingia marina gen. nov. sp. nov., a new facultative anaerobic member of the class Deltaproteobacteria, and proposal of Lujinxingaceae fam. nov.</title>
        <authorList>
            <person name="Li C.-M."/>
        </authorList>
    </citation>
    <scope>NUCLEOTIDE SEQUENCE [LARGE SCALE GENOMIC DNA]</scope>
    <source>
        <strain evidence="4 5">B210</strain>
    </source>
</reference>
<feature type="compositionally biased region" description="Acidic residues" evidence="3">
    <location>
        <begin position="232"/>
        <end position="241"/>
    </location>
</feature>
<organism evidence="4 5">
    <name type="scientific">Lujinxingia litoralis</name>
    <dbReference type="NCBI Taxonomy" id="2211119"/>
    <lineage>
        <taxon>Bacteria</taxon>
        <taxon>Deltaproteobacteria</taxon>
        <taxon>Bradymonadales</taxon>
        <taxon>Lujinxingiaceae</taxon>
        <taxon>Lujinxingia</taxon>
    </lineage>
</organism>
<keyword evidence="5" id="KW-1185">Reference proteome</keyword>
<feature type="region of interest" description="Disordered" evidence="3">
    <location>
        <begin position="225"/>
        <end position="257"/>
    </location>
</feature>
<comment type="similarity">
    <text evidence="1">Belongs to the PspA/Vipp/IM30 family.</text>
</comment>
<sequence>MGLFNRIGTLLKANINDLISRAEDPEKILNQLILDMKEQLIQAKKQVAVTIADEKRLKKQLDNELSKARDWEKKAMMAVRAGRDDLAREALSRKKEHDDLSSEFQKQWEAQKAAADKLRDSLRQLNAKIEEASRKKNLLIARKKRAEAQKTIQETMSGLSDTSAFDAFDRMSGKIEQMEAEAEASAELAEGFSGDDLAAKFDALEEDHGADEALMALKAKMGMGQEKKETQFDFEEEEVEEKETVSAKRGSWDSDEF</sequence>
<dbReference type="PANTHER" id="PTHR31088:SF6">
    <property type="entry name" value="PHAGE SHOCK PROTEIN A"/>
    <property type="match status" value="1"/>
</dbReference>
<evidence type="ECO:0000313" key="5">
    <source>
        <dbReference type="Proteomes" id="UP000249169"/>
    </source>
</evidence>
<proteinExistence type="inferred from homology"/>
<protein>
    <recommendedName>
        <fullName evidence="6">PspA/IM30 family protein</fullName>
    </recommendedName>
</protein>
<name>A0A328CCL0_9DELT</name>
<accession>A0A328CCL0</accession>
<evidence type="ECO:0000256" key="3">
    <source>
        <dbReference type="SAM" id="MobiDB-lite"/>
    </source>
</evidence>
<keyword evidence="2" id="KW-0175">Coiled coil</keyword>
<feature type="compositionally biased region" description="Basic and acidic residues" evidence="3">
    <location>
        <begin position="242"/>
        <end position="257"/>
    </location>
</feature>
<evidence type="ECO:0000256" key="2">
    <source>
        <dbReference type="SAM" id="Coils"/>
    </source>
</evidence>
<dbReference type="InterPro" id="IPR007157">
    <property type="entry name" value="PspA_VIPP1"/>
</dbReference>
<dbReference type="AlphaFoldDB" id="A0A328CCL0"/>
<dbReference type="Proteomes" id="UP000249169">
    <property type="component" value="Unassembled WGS sequence"/>
</dbReference>
<dbReference type="RefSeq" id="WP_111728889.1">
    <property type="nucleotide sequence ID" value="NZ_QHKO01000002.1"/>
</dbReference>
<comment type="caution">
    <text evidence="4">The sequence shown here is derived from an EMBL/GenBank/DDBJ whole genome shotgun (WGS) entry which is preliminary data.</text>
</comment>
<evidence type="ECO:0000256" key="1">
    <source>
        <dbReference type="ARBA" id="ARBA00043985"/>
    </source>
</evidence>
<gene>
    <name evidence="4" type="ORF">DL240_05580</name>
</gene>
<evidence type="ECO:0008006" key="6">
    <source>
        <dbReference type="Google" id="ProtNLM"/>
    </source>
</evidence>
<dbReference type="OrthoDB" id="9779630at2"/>
<evidence type="ECO:0000313" key="4">
    <source>
        <dbReference type="EMBL" id="RAL23631.1"/>
    </source>
</evidence>
<feature type="coiled-coil region" evidence="2">
    <location>
        <begin position="115"/>
        <end position="149"/>
    </location>
</feature>
<dbReference type="Pfam" id="PF04012">
    <property type="entry name" value="PspA_IM30"/>
    <property type="match status" value="1"/>
</dbReference>